<gene>
    <name evidence="1" type="ordered locus">LFE_0522</name>
</gene>
<proteinExistence type="predicted"/>
<protein>
    <submittedName>
        <fullName evidence="1">Uncharacterized protein</fullName>
    </submittedName>
</protein>
<name>I0ILU0_LEPFC</name>
<evidence type="ECO:0000313" key="1">
    <source>
        <dbReference type="EMBL" id="BAM06239.1"/>
    </source>
</evidence>
<reference evidence="2" key="2">
    <citation type="submission" date="2012-03" db="EMBL/GenBank/DDBJ databases">
        <title>The complete genome sequence of the pioneer microbe on fresh volcanic deposit, Leptospirillum ferrooxidans strain C2-3.</title>
        <authorList>
            <person name="Fujimura R."/>
            <person name="Sato Y."/>
            <person name="Nishizawa T."/>
            <person name="Nanba K."/>
            <person name="Oshima K."/>
            <person name="Hattori M."/>
            <person name="Kamijo T."/>
            <person name="Ohta H."/>
        </authorList>
    </citation>
    <scope>NUCLEOTIDE SEQUENCE [LARGE SCALE GENOMIC DNA]</scope>
    <source>
        <strain evidence="2">C2-3</strain>
    </source>
</reference>
<accession>I0ILU0</accession>
<dbReference type="OrthoDB" id="9810131at2"/>
<keyword evidence="2" id="KW-1185">Reference proteome</keyword>
<dbReference type="KEGG" id="lfc:LFE_0522"/>
<dbReference type="HOGENOM" id="CLU_2991207_0_0_0"/>
<dbReference type="Proteomes" id="UP000007382">
    <property type="component" value="Chromosome"/>
</dbReference>
<dbReference type="AlphaFoldDB" id="I0ILU0"/>
<organism evidence="1 2">
    <name type="scientific">Leptospirillum ferrooxidans (strain C2-3)</name>
    <dbReference type="NCBI Taxonomy" id="1162668"/>
    <lineage>
        <taxon>Bacteria</taxon>
        <taxon>Pseudomonadati</taxon>
        <taxon>Nitrospirota</taxon>
        <taxon>Nitrospiria</taxon>
        <taxon>Nitrospirales</taxon>
        <taxon>Nitrospiraceae</taxon>
        <taxon>Leptospirillum</taxon>
    </lineage>
</organism>
<dbReference type="STRING" id="1162668.LFE_0522"/>
<dbReference type="RefSeq" id="WP_014448732.1">
    <property type="nucleotide sequence ID" value="NC_017094.1"/>
</dbReference>
<sequence>MSLMEYCDIRKGRLVPTYGSFPIRCDWCEEVSESVAQTGSCWVCPNCIGEMRGETRG</sequence>
<dbReference type="PATRIC" id="fig|1162668.3.peg.615"/>
<dbReference type="EMBL" id="AP012342">
    <property type="protein sequence ID" value="BAM06239.1"/>
    <property type="molecule type" value="Genomic_DNA"/>
</dbReference>
<reference evidence="1 2" key="1">
    <citation type="journal article" date="2012" name="J. Bacteriol.">
        <title>Complete Genome Sequence of Leptospirillum ferrooxidans Strain C2-3, Isolated from a Fresh Volcanic Ash Deposit on the Island of Miyake, Japan.</title>
        <authorList>
            <person name="Fujimura R."/>
            <person name="Sato Y."/>
            <person name="Nishizawa T."/>
            <person name="Oshima K."/>
            <person name="Kim S.-W."/>
            <person name="Hattori M."/>
            <person name="Kamijo T."/>
            <person name="Ohta H."/>
        </authorList>
    </citation>
    <scope>NUCLEOTIDE SEQUENCE [LARGE SCALE GENOMIC DNA]</scope>
    <source>
        <strain evidence="1 2">C2-3</strain>
    </source>
</reference>
<evidence type="ECO:0000313" key="2">
    <source>
        <dbReference type="Proteomes" id="UP000007382"/>
    </source>
</evidence>